<dbReference type="GO" id="GO:0046872">
    <property type="term" value="F:metal ion binding"/>
    <property type="evidence" value="ECO:0007669"/>
    <property type="project" value="UniProtKB-KW"/>
</dbReference>
<feature type="domain" description="Enoyl reductase (ER)" evidence="4">
    <location>
        <begin position="9"/>
        <end position="326"/>
    </location>
</feature>
<dbReference type="RefSeq" id="WP_185128342.1">
    <property type="nucleotide sequence ID" value="NZ_JACJVO010000008.1"/>
</dbReference>
<dbReference type="SMART" id="SM00829">
    <property type="entry name" value="PKS_ER"/>
    <property type="match status" value="1"/>
</dbReference>
<evidence type="ECO:0000256" key="3">
    <source>
        <dbReference type="ARBA" id="ARBA00023002"/>
    </source>
</evidence>
<dbReference type="Pfam" id="PF00107">
    <property type="entry name" value="ADH_zinc_N"/>
    <property type="match status" value="1"/>
</dbReference>
<organism evidence="5 6">
    <name type="scientific">Cohnella zeiphila</name>
    <dbReference type="NCBI Taxonomy" id="2761120"/>
    <lineage>
        <taxon>Bacteria</taxon>
        <taxon>Bacillati</taxon>
        <taxon>Bacillota</taxon>
        <taxon>Bacilli</taxon>
        <taxon>Bacillales</taxon>
        <taxon>Paenibacillaceae</taxon>
        <taxon>Cohnella</taxon>
    </lineage>
</organism>
<dbReference type="Gene3D" id="3.90.180.10">
    <property type="entry name" value="Medium-chain alcohol dehydrogenases, catalytic domain"/>
    <property type="match status" value="1"/>
</dbReference>
<dbReference type="AlphaFoldDB" id="A0A7X0SMW3"/>
<accession>A0A7X0SMW3</accession>
<keyword evidence="1" id="KW-0479">Metal-binding</keyword>
<keyword evidence="2" id="KW-0862">Zinc</keyword>
<keyword evidence="3" id="KW-0560">Oxidoreductase</keyword>
<name>A0A7X0SMW3_9BACL</name>
<dbReference type="PANTHER" id="PTHR43401">
    <property type="entry name" value="L-THREONINE 3-DEHYDROGENASE"/>
    <property type="match status" value="1"/>
</dbReference>
<evidence type="ECO:0000313" key="5">
    <source>
        <dbReference type="EMBL" id="MBB6730683.1"/>
    </source>
</evidence>
<dbReference type="EMBL" id="JACJVO010000008">
    <property type="protein sequence ID" value="MBB6730683.1"/>
    <property type="molecule type" value="Genomic_DNA"/>
</dbReference>
<dbReference type="InterPro" id="IPR011032">
    <property type="entry name" value="GroES-like_sf"/>
</dbReference>
<sequence length="330" mass="35599">MMKKAAIVGERKAELVERPIPKPKAGEVLIKVHVAPMCTEYKAFLEGKPHDCLGHEAVGEVIEAPPGGIFRPGDRVVAMPLSGCGECELCLAGDFIHCLNNPMQDSAMAQYIVKPAVSLRKIPDDIAYEQAALACCGLGASFGAIRKLGVSAYDTLLVTGLGPVGLGAVINAKFCGARVIGVESNPYRIEVARRLGIDAVIDPRDPEAARQIKEMTGGTGPDCAVDCSGVPAAHRLCIDAVKRKGKVAFVGESHTETPIVVSRDLIRKGIHLIGSWHYNLNDYPKLMNVIRRSPLTEPFVTHVFPMSRIQEALETSVSQQCAKIMLKPWE</sequence>
<evidence type="ECO:0000259" key="4">
    <source>
        <dbReference type="SMART" id="SM00829"/>
    </source>
</evidence>
<reference evidence="5 6" key="1">
    <citation type="submission" date="2020-08" db="EMBL/GenBank/DDBJ databases">
        <title>Cohnella phylogeny.</title>
        <authorList>
            <person name="Dunlap C."/>
        </authorList>
    </citation>
    <scope>NUCLEOTIDE SEQUENCE [LARGE SCALE GENOMIC DNA]</scope>
    <source>
        <strain evidence="5 6">CBP 2801</strain>
    </source>
</reference>
<dbReference type="InterPro" id="IPR020843">
    <property type="entry name" value="ER"/>
</dbReference>
<evidence type="ECO:0000256" key="1">
    <source>
        <dbReference type="ARBA" id="ARBA00022723"/>
    </source>
</evidence>
<dbReference type="InterPro" id="IPR013149">
    <property type="entry name" value="ADH-like_C"/>
</dbReference>
<evidence type="ECO:0000313" key="6">
    <source>
        <dbReference type="Proteomes" id="UP000564644"/>
    </source>
</evidence>
<dbReference type="PANTHER" id="PTHR43401:SF2">
    <property type="entry name" value="L-THREONINE 3-DEHYDROGENASE"/>
    <property type="match status" value="1"/>
</dbReference>
<protein>
    <submittedName>
        <fullName evidence="5">Zinc-binding dehydrogenase</fullName>
    </submittedName>
</protein>
<dbReference type="InterPro" id="IPR036291">
    <property type="entry name" value="NAD(P)-bd_dom_sf"/>
</dbReference>
<proteinExistence type="predicted"/>
<evidence type="ECO:0000256" key="2">
    <source>
        <dbReference type="ARBA" id="ARBA00022833"/>
    </source>
</evidence>
<dbReference type="SUPFAM" id="SSF51735">
    <property type="entry name" value="NAD(P)-binding Rossmann-fold domains"/>
    <property type="match status" value="1"/>
</dbReference>
<dbReference type="SUPFAM" id="SSF50129">
    <property type="entry name" value="GroES-like"/>
    <property type="match status" value="1"/>
</dbReference>
<dbReference type="Proteomes" id="UP000564644">
    <property type="component" value="Unassembled WGS sequence"/>
</dbReference>
<gene>
    <name evidence="5" type="ORF">H7C18_07175</name>
</gene>
<dbReference type="InterPro" id="IPR050129">
    <property type="entry name" value="Zn_alcohol_dh"/>
</dbReference>
<comment type="caution">
    <text evidence="5">The sequence shown here is derived from an EMBL/GenBank/DDBJ whole genome shotgun (WGS) entry which is preliminary data.</text>
</comment>
<keyword evidence="6" id="KW-1185">Reference proteome</keyword>
<dbReference type="InterPro" id="IPR013154">
    <property type="entry name" value="ADH-like_N"/>
</dbReference>
<dbReference type="GO" id="GO:0016491">
    <property type="term" value="F:oxidoreductase activity"/>
    <property type="evidence" value="ECO:0007669"/>
    <property type="project" value="UniProtKB-KW"/>
</dbReference>
<dbReference type="Pfam" id="PF08240">
    <property type="entry name" value="ADH_N"/>
    <property type="match status" value="1"/>
</dbReference>